<proteinExistence type="predicted"/>
<organism evidence="1 2">
    <name type="scientific">Parabacteroides distasonis</name>
    <dbReference type="NCBI Taxonomy" id="823"/>
    <lineage>
        <taxon>Bacteria</taxon>
        <taxon>Pseudomonadati</taxon>
        <taxon>Bacteroidota</taxon>
        <taxon>Bacteroidia</taxon>
        <taxon>Bacteroidales</taxon>
        <taxon>Tannerellaceae</taxon>
        <taxon>Parabacteroides</taxon>
    </lineage>
</organism>
<dbReference type="InterPro" id="IPR025342">
    <property type="entry name" value="DUF4248"/>
</dbReference>
<protein>
    <recommendedName>
        <fullName evidence="3">DUF4248 domain-containing protein</fullName>
    </recommendedName>
</protein>
<dbReference type="Pfam" id="PF14053">
    <property type="entry name" value="DUF4248"/>
    <property type="match status" value="1"/>
</dbReference>
<evidence type="ECO:0008006" key="3">
    <source>
        <dbReference type="Google" id="ProtNLM"/>
    </source>
</evidence>
<dbReference type="Proteomes" id="UP000095591">
    <property type="component" value="Unassembled WGS sequence"/>
</dbReference>
<dbReference type="EMBL" id="CYXP01000008">
    <property type="protein sequence ID" value="CUN29132.1"/>
    <property type="molecule type" value="Genomic_DNA"/>
</dbReference>
<reference evidence="1 2" key="1">
    <citation type="submission" date="2015-09" db="EMBL/GenBank/DDBJ databases">
        <authorList>
            <consortium name="Pathogen Informatics"/>
        </authorList>
    </citation>
    <scope>NUCLEOTIDE SEQUENCE [LARGE SCALE GENOMIC DNA]</scope>
    <source>
        <strain evidence="1 2">2789STDY5608872</strain>
    </source>
</reference>
<dbReference type="RefSeq" id="WP_044546045.1">
    <property type="nucleotide sequence ID" value="NZ_CDRH01000483.1"/>
</dbReference>
<sequence length="75" mass="8832">MNETTFRIRPYSKRELARLYFPETANIDSAVSNLRLWILRNSEVMEKLHAAGYRIHSKIFTPKQVHILVETFGEP</sequence>
<evidence type="ECO:0000313" key="1">
    <source>
        <dbReference type="EMBL" id="CUN29132.1"/>
    </source>
</evidence>
<name>A0A173VP48_PARDI</name>
<dbReference type="AlphaFoldDB" id="A0A173VP48"/>
<evidence type="ECO:0000313" key="2">
    <source>
        <dbReference type="Proteomes" id="UP000095591"/>
    </source>
</evidence>
<gene>
    <name evidence="1" type="ORF">ERS852429_03366</name>
</gene>
<accession>A0A173VP48</accession>